<gene>
    <name evidence="8" type="ORF">SAMN04487819_11290</name>
</gene>
<dbReference type="InterPro" id="IPR051794">
    <property type="entry name" value="PG_Endopeptidase_C40"/>
</dbReference>
<evidence type="ECO:0000256" key="1">
    <source>
        <dbReference type="ARBA" id="ARBA00007074"/>
    </source>
</evidence>
<dbReference type="Proteomes" id="UP000198716">
    <property type="component" value="Unassembled WGS sequence"/>
</dbReference>
<keyword evidence="9" id="KW-1185">Reference proteome</keyword>
<feature type="region of interest" description="Disordered" evidence="6">
    <location>
        <begin position="228"/>
        <end position="252"/>
    </location>
</feature>
<dbReference type="Gene3D" id="6.10.250.3150">
    <property type="match status" value="1"/>
</dbReference>
<dbReference type="GO" id="GO:0008234">
    <property type="term" value="F:cysteine-type peptidase activity"/>
    <property type="evidence" value="ECO:0007669"/>
    <property type="project" value="UniProtKB-KW"/>
</dbReference>
<proteinExistence type="inferred from homology"/>
<reference evidence="9" key="1">
    <citation type="submission" date="2016-10" db="EMBL/GenBank/DDBJ databases">
        <authorList>
            <person name="Varghese N."/>
            <person name="Submissions S."/>
        </authorList>
    </citation>
    <scope>NUCLEOTIDE SEQUENCE [LARGE SCALE GENOMIC DNA]</scope>
    <source>
        <strain evidence="9">DSM 45004</strain>
    </source>
</reference>
<keyword evidence="3 8" id="KW-0378">Hydrolase</keyword>
<dbReference type="InterPro" id="IPR038765">
    <property type="entry name" value="Papain-like_cys_pep_sf"/>
</dbReference>
<evidence type="ECO:0000313" key="8">
    <source>
        <dbReference type="EMBL" id="SFE38241.1"/>
    </source>
</evidence>
<evidence type="ECO:0000256" key="4">
    <source>
        <dbReference type="ARBA" id="ARBA00022807"/>
    </source>
</evidence>
<dbReference type="SUPFAM" id="SSF54001">
    <property type="entry name" value="Cysteine proteinases"/>
    <property type="match status" value="1"/>
</dbReference>
<dbReference type="Pfam" id="PF00877">
    <property type="entry name" value="NLPC_P60"/>
    <property type="match status" value="1"/>
</dbReference>
<evidence type="ECO:0000256" key="2">
    <source>
        <dbReference type="ARBA" id="ARBA00022670"/>
    </source>
</evidence>
<keyword evidence="2" id="KW-0645">Protease</keyword>
<keyword evidence="5" id="KW-0175">Coiled coil</keyword>
<dbReference type="InterPro" id="IPR000064">
    <property type="entry name" value="NLP_P60_dom"/>
</dbReference>
<feature type="region of interest" description="Disordered" evidence="6">
    <location>
        <begin position="285"/>
        <end position="319"/>
    </location>
</feature>
<feature type="coiled-coil region" evidence="5">
    <location>
        <begin position="72"/>
        <end position="127"/>
    </location>
</feature>
<dbReference type="PANTHER" id="PTHR47359">
    <property type="entry name" value="PEPTIDOGLYCAN DL-ENDOPEPTIDASE CWLO"/>
    <property type="match status" value="1"/>
</dbReference>
<evidence type="ECO:0000256" key="6">
    <source>
        <dbReference type="SAM" id="MobiDB-lite"/>
    </source>
</evidence>
<evidence type="ECO:0000256" key="5">
    <source>
        <dbReference type="SAM" id="Coils"/>
    </source>
</evidence>
<keyword evidence="4" id="KW-0788">Thiol protease</keyword>
<sequence length="455" mass="49611">MPRSRCGYRPAGAGTARQSRRPRCGVVAGFPRALVLLFVVVLTTAIPGAAFSAPAQPPNPDPQRIREERAEVRHAADRVRVLARRLDDVESELAGLSAVVGRSLERVNKARIDLRRAERAGRAAERAARAATAASEAADRRLVRSRDRMDDFIEGSYKQGSVLGSIPAFVGADDAGDALDRASLLRVLARSQLDVLDELRAARVTKANQDAAAREAALEAERKRRAAERARVEAETARRKAVSARESRREEVAQLRAERESARRRLTAARAEVETLLAQRDRHRRWLEADRDEPRPPVPAGDSRSPDRAETGSAASSAVETVVSRALSQRGVTYAWGGGDADGATRGIRDGGVADAHGDYRKIGFDCSGLMVYAFAGIGIRLPHYSGYQYRAGERVPLARKQRGDMLFWNDGGGVHHVALYLGDGRMVEAPYSGARVRVTEVRYAGIAPYAVRLL</sequence>
<protein>
    <submittedName>
        <fullName evidence="8">Cell wall-associated hydrolase, NlpC family</fullName>
    </submittedName>
</protein>
<dbReference type="PROSITE" id="PS51935">
    <property type="entry name" value="NLPC_P60"/>
    <property type="match status" value="1"/>
</dbReference>
<dbReference type="Gene3D" id="3.90.1720.10">
    <property type="entry name" value="endopeptidase domain like (from Nostoc punctiforme)"/>
    <property type="match status" value="1"/>
</dbReference>
<feature type="compositionally biased region" description="Basic and acidic residues" evidence="6">
    <location>
        <begin position="286"/>
        <end position="295"/>
    </location>
</feature>
<feature type="domain" description="NlpC/P60" evidence="7">
    <location>
        <begin position="316"/>
        <end position="455"/>
    </location>
</feature>
<comment type="similarity">
    <text evidence="1">Belongs to the peptidase C40 family.</text>
</comment>
<dbReference type="PANTHER" id="PTHR47359:SF3">
    <property type="entry name" value="NLP_P60 DOMAIN-CONTAINING PROTEIN-RELATED"/>
    <property type="match status" value="1"/>
</dbReference>
<dbReference type="SUPFAM" id="SSF56954">
    <property type="entry name" value="Outer membrane efflux proteins (OEP)"/>
    <property type="match status" value="1"/>
</dbReference>
<evidence type="ECO:0000256" key="3">
    <source>
        <dbReference type="ARBA" id="ARBA00022801"/>
    </source>
</evidence>
<dbReference type="AlphaFoldDB" id="A0A1I2A2S2"/>
<dbReference type="EMBL" id="FOMZ01000012">
    <property type="protein sequence ID" value="SFE38241.1"/>
    <property type="molecule type" value="Genomic_DNA"/>
</dbReference>
<accession>A0A1I2A2S2</accession>
<evidence type="ECO:0000259" key="7">
    <source>
        <dbReference type="PROSITE" id="PS51935"/>
    </source>
</evidence>
<organism evidence="8 9">
    <name type="scientific">Actinopolyspora alba</name>
    <dbReference type="NCBI Taxonomy" id="673379"/>
    <lineage>
        <taxon>Bacteria</taxon>
        <taxon>Bacillati</taxon>
        <taxon>Actinomycetota</taxon>
        <taxon>Actinomycetes</taxon>
        <taxon>Actinopolysporales</taxon>
        <taxon>Actinopolysporaceae</taxon>
        <taxon>Actinopolyspora</taxon>
        <taxon>Actinopolyspora alba group</taxon>
    </lineage>
</organism>
<name>A0A1I2A2S2_9ACTN</name>
<evidence type="ECO:0000313" key="9">
    <source>
        <dbReference type="Proteomes" id="UP000198716"/>
    </source>
</evidence>
<dbReference type="GO" id="GO:0006508">
    <property type="term" value="P:proteolysis"/>
    <property type="evidence" value="ECO:0007669"/>
    <property type="project" value="UniProtKB-KW"/>
</dbReference>